<feature type="domain" description="Gfo/Idh/MocA-like oxidoreductase N-terminal" evidence="2">
    <location>
        <begin position="22"/>
        <end position="148"/>
    </location>
</feature>
<dbReference type="AlphaFoldDB" id="A0A2H5XBG5"/>
<evidence type="ECO:0000313" key="5">
    <source>
        <dbReference type="Proteomes" id="UP000236173"/>
    </source>
</evidence>
<sequence>MTVDELVKVERHPRFQLQRRWRIALIGVGGIAQSAHLPAYRKGQSWGIPIDIVAAADVDERRREQAYRLWGIPAVYADFREMLDKERPDVVDITLHWQRHAEDKLAAVCAAAEHRCHILLQKPMAATWEQCVAMAEAAKRAGVLLAVNQNARFAPTFFAVRRLIEAGAVGEPFAVLLRSDFPNRYEGMVHDFGVHTMDLLRWFLGATPTLVAATAHHDGHYRWCVTFVVRFPNGAVATATDTTCMPFATEWRCEVYGTEANLLGVERYDDAVTMEPPTVRWVGVDGTEVVLRGTYRYVPDAFLWALCDLLEAAEQGRQPLCNADDNLQTMRLLFDAERSLGLNGT</sequence>
<dbReference type="Pfam" id="PF01408">
    <property type="entry name" value="GFO_IDH_MocA"/>
    <property type="match status" value="1"/>
</dbReference>
<dbReference type="PANTHER" id="PTHR43818">
    <property type="entry name" value="BCDNA.GH03377"/>
    <property type="match status" value="1"/>
</dbReference>
<evidence type="ECO:0000259" key="3">
    <source>
        <dbReference type="Pfam" id="PF22725"/>
    </source>
</evidence>
<feature type="domain" description="GFO/IDH/MocA-like oxidoreductase" evidence="3">
    <location>
        <begin position="159"/>
        <end position="261"/>
    </location>
</feature>
<dbReference type="Proteomes" id="UP000236173">
    <property type="component" value="Unassembled WGS sequence"/>
</dbReference>
<comment type="caution">
    <text evidence="4">The sequence shown here is derived from an EMBL/GenBank/DDBJ whole genome shotgun (WGS) entry which is preliminary data.</text>
</comment>
<dbReference type="InterPro" id="IPR050463">
    <property type="entry name" value="Gfo/Idh/MocA_oxidrdct_glycsds"/>
</dbReference>
<keyword evidence="1 4" id="KW-0560">Oxidoreductase</keyword>
<protein>
    <submittedName>
        <fullName evidence="4">1,5-anhydro-D-fructose reductase</fullName>
        <ecNumber evidence="4">1.1.1.292</ecNumber>
    </submittedName>
</protein>
<dbReference type="EC" id="1.1.1.292" evidence="4"/>
<dbReference type="EMBL" id="BEHT01000011">
    <property type="protein sequence ID" value="GBC98504.1"/>
    <property type="molecule type" value="Genomic_DNA"/>
</dbReference>
<evidence type="ECO:0000256" key="1">
    <source>
        <dbReference type="ARBA" id="ARBA00023002"/>
    </source>
</evidence>
<evidence type="ECO:0000313" key="4">
    <source>
        <dbReference type="EMBL" id="GBC98504.1"/>
    </source>
</evidence>
<dbReference type="InterPro" id="IPR000683">
    <property type="entry name" value="Gfo/Idh/MocA-like_OxRdtase_N"/>
</dbReference>
<dbReference type="Gene3D" id="3.40.50.720">
    <property type="entry name" value="NAD(P)-binding Rossmann-like Domain"/>
    <property type="match status" value="1"/>
</dbReference>
<name>A0A2H5XBG5_9BACT</name>
<dbReference type="InterPro" id="IPR055170">
    <property type="entry name" value="GFO_IDH_MocA-like_dom"/>
</dbReference>
<dbReference type="GO" id="GO:0000166">
    <property type="term" value="F:nucleotide binding"/>
    <property type="evidence" value="ECO:0007669"/>
    <property type="project" value="InterPro"/>
</dbReference>
<dbReference type="Pfam" id="PF22725">
    <property type="entry name" value="GFO_IDH_MocA_C3"/>
    <property type="match status" value="1"/>
</dbReference>
<evidence type="ECO:0000259" key="2">
    <source>
        <dbReference type="Pfam" id="PF01408"/>
    </source>
</evidence>
<gene>
    <name evidence="4" type="primary">afr_4</name>
    <name evidence="4" type="ORF">HRbin17_01017</name>
</gene>
<organism evidence="4 5">
    <name type="scientific">Candidatus Fervidibacter japonicus</name>
    <dbReference type="NCBI Taxonomy" id="2035412"/>
    <lineage>
        <taxon>Bacteria</taxon>
        <taxon>Candidatus Fervidibacterota</taxon>
        <taxon>Candidatus Fervidibacter</taxon>
    </lineage>
</organism>
<dbReference type="SUPFAM" id="SSF51735">
    <property type="entry name" value="NAD(P)-binding Rossmann-fold domains"/>
    <property type="match status" value="1"/>
</dbReference>
<dbReference type="InterPro" id="IPR036291">
    <property type="entry name" value="NAD(P)-bd_dom_sf"/>
</dbReference>
<reference evidence="5" key="1">
    <citation type="submission" date="2017-09" db="EMBL/GenBank/DDBJ databases">
        <title>Metaegenomics of thermophilic ammonia-oxidizing enrichment culture.</title>
        <authorList>
            <person name="Kato S."/>
            <person name="Suzuki K."/>
        </authorList>
    </citation>
    <scope>NUCLEOTIDE SEQUENCE [LARGE SCALE GENOMIC DNA]</scope>
</reference>
<dbReference type="GO" id="GO:0033712">
    <property type="term" value="F:1,5-anhydro-D-fructose reductase (1,5-anhydro-D-mannitol-forming) activity"/>
    <property type="evidence" value="ECO:0007669"/>
    <property type="project" value="UniProtKB-EC"/>
</dbReference>
<dbReference type="SUPFAM" id="SSF55347">
    <property type="entry name" value="Glyceraldehyde-3-phosphate dehydrogenase-like, C-terminal domain"/>
    <property type="match status" value="1"/>
</dbReference>
<dbReference type="PANTHER" id="PTHR43818:SF11">
    <property type="entry name" value="BCDNA.GH03377"/>
    <property type="match status" value="1"/>
</dbReference>
<accession>A0A2H5XBG5</accession>
<proteinExistence type="predicted"/>
<dbReference type="Gene3D" id="3.30.360.10">
    <property type="entry name" value="Dihydrodipicolinate Reductase, domain 2"/>
    <property type="match status" value="1"/>
</dbReference>